<dbReference type="Proteomes" id="UP001565242">
    <property type="component" value="Unassembled WGS sequence"/>
</dbReference>
<feature type="non-terminal residue" evidence="1">
    <location>
        <position position="1"/>
    </location>
</feature>
<sequence>WIDEKECCRENCKIIFTKSELAEIMDSALYRVCNKDETFGLSPHACDVKGVDCTEWINPLINLVPVGEEE</sequence>
<comment type="caution">
    <text evidence="1">The sequence shown here is derived from an EMBL/GenBank/DDBJ whole genome shotgun (WGS) entry which is preliminary data.</text>
</comment>
<keyword evidence="2" id="KW-1185">Reference proteome</keyword>
<organism evidence="1 2">
    <name type="scientific">Lactococcus muris</name>
    <dbReference type="NCBI Taxonomy" id="2941330"/>
    <lineage>
        <taxon>Bacteria</taxon>
        <taxon>Bacillati</taxon>
        <taxon>Bacillota</taxon>
        <taxon>Bacilli</taxon>
        <taxon>Lactobacillales</taxon>
        <taxon>Streptococcaceae</taxon>
        <taxon>Lactococcus</taxon>
    </lineage>
</organism>
<protein>
    <submittedName>
        <fullName evidence="1">Uncharacterized protein</fullName>
    </submittedName>
</protein>
<proteinExistence type="predicted"/>
<dbReference type="EMBL" id="JBCLSQ010000071">
    <property type="protein sequence ID" value="MEY8539102.1"/>
    <property type="molecule type" value="Genomic_DNA"/>
</dbReference>
<reference evidence="1 2" key="1">
    <citation type="submission" date="2024-03" db="EMBL/GenBank/DDBJ databases">
        <title>Mouse gut bacterial collection (mGBC) of GemPharmatech.</title>
        <authorList>
            <person name="He Y."/>
            <person name="Dong L."/>
            <person name="Wu D."/>
            <person name="Gao X."/>
            <person name="Lin Z."/>
        </authorList>
    </citation>
    <scope>NUCLEOTIDE SEQUENCE [LARGE SCALE GENOMIC DNA]</scope>
    <source>
        <strain evidence="1 2">20-218</strain>
    </source>
</reference>
<evidence type="ECO:0000313" key="1">
    <source>
        <dbReference type="EMBL" id="MEY8539102.1"/>
    </source>
</evidence>
<evidence type="ECO:0000313" key="2">
    <source>
        <dbReference type="Proteomes" id="UP001565242"/>
    </source>
</evidence>
<gene>
    <name evidence="1" type="ORF">AALM99_11845</name>
</gene>
<name>A0ABV4DBH3_9LACT</name>
<accession>A0ABV4DBH3</accession>